<reference evidence="2 3" key="1">
    <citation type="journal article" date="2014" name="BMC Genomics">
        <title>Adaptive genomic structural variation in the grape powdery mildew pathogen, Erysiphe necator.</title>
        <authorList>
            <person name="Jones L."/>
            <person name="Riaz S."/>
            <person name="Morales-Cruz A."/>
            <person name="Amrine K.C."/>
            <person name="McGuire B."/>
            <person name="Gubler W.D."/>
            <person name="Walker M.A."/>
            <person name="Cantu D."/>
        </authorList>
    </citation>
    <scope>NUCLEOTIDE SEQUENCE [LARGE SCALE GENOMIC DNA]</scope>
    <source>
        <strain evidence="3">c</strain>
    </source>
</reference>
<comment type="caution">
    <text evidence="2">The sequence shown here is derived from an EMBL/GenBank/DDBJ whole genome shotgun (WGS) entry which is preliminary data.</text>
</comment>
<dbReference type="STRING" id="52586.A0A0B1P625"/>
<accession>A0A0B1P625</accession>
<evidence type="ECO:0000313" key="3">
    <source>
        <dbReference type="Proteomes" id="UP000030854"/>
    </source>
</evidence>
<dbReference type="Proteomes" id="UP000030854">
    <property type="component" value="Unassembled WGS sequence"/>
</dbReference>
<organism evidence="2 3">
    <name type="scientific">Uncinula necator</name>
    <name type="common">Grape powdery mildew</name>
    <dbReference type="NCBI Taxonomy" id="52586"/>
    <lineage>
        <taxon>Eukaryota</taxon>
        <taxon>Fungi</taxon>
        <taxon>Dikarya</taxon>
        <taxon>Ascomycota</taxon>
        <taxon>Pezizomycotina</taxon>
        <taxon>Leotiomycetes</taxon>
        <taxon>Erysiphales</taxon>
        <taxon>Erysiphaceae</taxon>
        <taxon>Erysiphe</taxon>
    </lineage>
</organism>
<dbReference type="AlphaFoldDB" id="A0A0B1P625"/>
<dbReference type="InterPro" id="IPR043502">
    <property type="entry name" value="DNA/RNA_pol_sf"/>
</dbReference>
<gene>
    <name evidence="2" type="ORF">EV44_g3660</name>
</gene>
<sequence length="278" mass="31109">MEKVITNKLSTAAEKYSLLPEEQMGARTKRSTTTAVELLTEQIHTIWGGKKKQVASAISLDISGAFDNVSHARLFHNLKVKGIPIWITNFIKSFLEDRTTTIALGSFKGDQIPTNTGIPQGSSLSPILFLFFASTLLPTLSSDNSSTIGFVDDTTILTWSSSTEENCEKPENLHEKCISWARLHGVKFAPEKYQLIYFSRARKKHNMNASMKIQNTSIKPQISLRILGIHLDPKLNWITHTKSIEVKSEKQIQALNRLVQSTKTGPDIRVPHMGQPRP</sequence>
<dbReference type="OMA" id="WITHTKS"/>
<evidence type="ECO:0000313" key="2">
    <source>
        <dbReference type="EMBL" id="KHJ32371.1"/>
    </source>
</evidence>
<dbReference type="HOGENOM" id="CLU_000680_3_0_1"/>
<proteinExistence type="predicted"/>
<dbReference type="SUPFAM" id="SSF56672">
    <property type="entry name" value="DNA/RNA polymerases"/>
    <property type="match status" value="1"/>
</dbReference>
<dbReference type="Pfam" id="PF00078">
    <property type="entry name" value="RVT_1"/>
    <property type="match status" value="1"/>
</dbReference>
<keyword evidence="3" id="KW-1185">Reference proteome</keyword>
<name>A0A0B1P625_UNCNE</name>
<dbReference type="PANTHER" id="PTHR33481">
    <property type="entry name" value="REVERSE TRANSCRIPTASE"/>
    <property type="match status" value="1"/>
</dbReference>
<dbReference type="PROSITE" id="PS50878">
    <property type="entry name" value="RT_POL"/>
    <property type="match status" value="1"/>
</dbReference>
<feature type="domain" description="Reverse transcriptase" evidence="1">
    <location>
        <begin position="1"/>
        <end position="231"/>
    </location>
</feature>
<dbReference type="CDD" id="cd01650">
    <property type="entry name" value="RT_nLTR_like"/>
    <property type="match status" value="1"/>
</dbReference>
<dbReference type="PANTHER" id="PTHR33481:SF1">
    <property type="entry name" value="ENDONUCLEASE_EXONUCLEASE_PHOSPHATASE DOMAIN-CONTAINING PROTEIN-RELATED"/>
    <property type="match status" value="1"/>
</dbReference>
<dbReference type="InterPro" id="IPR000477">
    <property type="entry name" value="RT_dom"/>
</dbReference>
<protein>
    <recommendedName>
        <fullName evidence="1">Reverse transcriptase domain-containing protein</fullName>
    </recommendedName>
</protein>
<dbReference type="EMBL" id="JNVN01002135">
    <property type="protein sequence ID" value="KHJ32371.1"/>
    <property type="molecule type" value="Genomic_DNA"/>
</dbReference>
<evidence type="ECO:0000259" key="1">
    <source>
        <dbReference type="PROSITE" id="PS50878"/>
    </source>
</evidence>